<proteinExistence type="predicted"/>
<name>A0ABD1Y8P3_9MARC</name>
<dbReference type="EMBL" id="JBHFFA010000006">
    <property type="protein sequence ID" value="KAL2621962.1"/>
    <property type="molecule type" value="Genomic_DNA"/>
</dbReference>
<gene>
    <name evidence="2" type="ORF">R1flu_002167</name>
</gene>
<protein>
    <submittedName>
        <fullName evidence="2">Uncharacterized protein</fullName>
    </submittedName>
</protein>
<feature type="region of interest" description="Disordered" evidence="1">
    <location>
        <begin position="1"/>
        <end position="31"/>
    </location>
</feature>
<evidence type="ECO:0000313" key="3">
    <source>
        <dbReference type="Proteomes" id="UP001605036"/>
    </source>
</evidence>
<reference evidence="2 3" key="1">
    <citation type="submission" date="2024-09" db="EMBL/GenBank/DDBJ databases">
        <title>Chromosome-scale assembly of Riccia fluitans.</title>
        <authorList>
            <person name="Paukszto L."/>
            <person name="Sawicki J."/>
            <person name="Karawczyk K."/>
            <person name="Piernik-Szablinska J."/>
            <person name="Szczecinska M."/>
            <person name="Mazdziarz M."/>
        </authorList>
    </citation>
    <scope>NUCLEOTIDE SEQUENCE [LARGE SCALE GENOMIC DNA]</scope>
    <source>
        <strain evidence="2">Rf_01</strain>
        <tissue evidence="2">Aerial parts of the thallus</tissue>
    </source>
</reference>
<organism evidence="2 3">
    <name type="scientific">Riccia fluitans</name>
    <dbReference type="NCBI Taxonomy" id="41844"/>
    <lineage>
        <taxon>Eukaryota</taxon>
        <taxon>Viridiplantae</taxon>
        <taxon>Streptophyta</taxon>
        <taxon>Embryophyta</taxon>
        <taxon>Marchantiophyta</taxon>
        <taxon>Marchantiopsida</taxon>
        <taxon>Marchantiidae</taxon>
        <taxon>Marchantiales</taxon>
        <taxon>Ricciaceae</taxon>
        <taxon>Riccia</taxon>
    </lineage>
</organism>
<feature type="region of interest" description="Disordered" evidence="1">
    <location>
        <begin position="50"/>
        <end position="69"/>
    </location>
</feature>
<evidence type="ECO:0000256" key="1">
    <source>
        <dbReference type="SAM" id="MobiDB-lite"/>
    </source>
</evidence>
<accession>A0ABD1Y8P3</accession>
<sequence>MKVKKERRRGVEEYRSGIRAAGKTGSGPKYRTTVEKTGVRRTEISSFIGQGYRISKSDKRQPGTRRSYSRQRLPVSGNVYVEIVQPSVPPIRCLNFPVTPRRRAGPSCVSNSSAHSSERLIQPHFGIFNLRFQGPTSIGSVGDAITGGDGVHIQDLIDEAVRNEVLFDTVNENQVSPRRETRPVVGIVVGEEHTSSELAHARKEMEEVFETWA</sequence>
<evidence type="ECO:0000313" key="2">
    <source>
        <dbReference type="EMBL" id="KAL2621962.1"/>
    </source>
</evidence>
<dbReference type="Proteomes" id="UP001605036">
    <property type="component" value="Unassembled WGS sequence"/>
</dbReference>
<comment type="caution">
    <text evidence="2">The sequence shown here is derived from an EMBL/GenBank/DDBJ whole genome shotgun (WGS) entry which is preliminary data.</text>
</comment>
<keyword evidence="3" id="KW-1185">Reference proteome</keyword>
<dbReference type="AlphaFoldDB" id="A0ABD1Y8P3"/>